<gene>
    <name evidence="2" type="ORF">EAH84_07370</name>
</gene>
<dbReference type="EMBL" id="RCZK01000004">
    <property type="protein sequence ID" value="TPG13210.1"/>
    <property type="molecule type" value="Genomic_DNA"/>
</dbReference>
<dbReference type="AlphaFoldDB" id="A0A502CKW9"/>
<keyword evidence="1" id="KW-0732">Signal</keyword>
<dbReference type="Proteomes" id="UP000318413">
    <property type="component" value="Unassembled WGS sequence"/>
</dbReference>
<comment type="caution">
    <text evidence="2">The sequence shown here is derived from an EMBL/GenBank/DDBJ whole genome shotgun (WGS) entry which is preliminary data.</text>
</comment>
<reference evidence="2 3" key="1">
    <citation type="journal article" date="2019" name="Environ. Microbiol.">
        <title>Species interactions and distinct microbial communities in high Arctic permafrost affected cryosols are associated with the CH4 and CO2 gas fluxes.</title>
        <authorList>
            <person name="Altshuler I."/>
            <person name="Hamel J."/>
            <person name="Turney S."/>
            <person name="Magnuson E."/>
            <person name="Levesque R."/>
            <person name="Greer C."/>
            <person name="Whyte L.G."/>
        </authorList>
    </citation>
    <scope>NUCLEOTIDE SEQUENCE [LARGE SCALE GENOMIC DNA]</scope>
    <source>
        <strain evidence="2 3">S5.1</strain>
    </source>
</reference>
<keyword evidence="3" id="KW-1185">Reference proteome</keyword>
<dbReference type="InterPro" id="IPR028994">
    <property type="entry name" value="Integrin_alpha_N"/>
</dbReference>
<dbReference type="SUPFAM" id="SSF69318">
    <property type="entry name" value="Integrin alpha N-terminal domain"/>
    <property type="match status" value="1"/>
</dbReference>
<protein>
    <recommendedName>
        <fullName evidence="4">VCBS repeat-containing protein</fullName>
    </recommendedName>
</protein>
<accession>A0A502CKW9</accession>
<dbReference type="OrthoDB" id="9342475at2"/>
<sequence length="76" mass="7852">MGTSMANLAEFYQPKVGTLSAFNAAFAGFTWTGDLNGDGFDDLIVTGASYPPGPNTPQRGQVFFGDGSGNLVSSLV</sequence>
<name>A0A502CKW9_9SPHN</name>
<dbReference type="InterPro" id="IPR013517">
    <property type="entry name" value="FG-GAP"/>
</dbReference>
<evidence type="ECO:0000313" key="3">
    <source>
        <dbReference type="Proteomes" id="UP000318413"/>
    </source>
</evidence>
<evidence type="ECO:0000256" key="1">
    <source>
        <dbReference type="ARBA" id="ARBA00022729"/>
    </source>
</evidence>
<dbReference type="Gene3D" id="2.130.10.130">
    <property type="entry name" value="Integrin alpha, N-terminal"/>
    <property type="match status" value="1"/>
</dbReference>
<organism evidence="2 3">
    <name type="scientific">Sphingomonas oligophenolica</name>
    <dbReference type="NCBI Taxonomy" id="301154"/>
    <lineage>
        <taxon>Bacteria</taxon>
        <taxon>Pseudomonadati</taxon>
        <taxon>Pseudomonadota</taxon>
        <taxon>Alphaproteobacteria</taxon>
        <taxon>Sphingomonadales</taxon>
        <taxon>Sphingomonadaceae</taxon>
        <taxon>Sphingomonas</taxon>
    </lineage>
</organism>
<evidence type="ECO:0008006" key="4">
    <source>
        <dbReference type="Google" id="ProtNLM"/>
    </source>
</evidence>
<dbReference type="Pfam" id="PF01839">
    <property type="entry name" value="FG-GAP"/>
    <property type="match status" value="1"/>
</dbReference>
<evidence type="ECO:0000313" key="2">
    <source>
        <dbReference type="EMBL" id="TPG13210.1"/>
    </source>
</evidence>
<proteinExistence type="predicted"/>